<comment type="similarity">
    <text evidence="2">Belongs to the class-V pyridoxal-phosphate-dependent aminotransferase family. NifS/IscS subfamily.</text>
</comment>
<dbReference type="PANTHER" id="PTHR11601:SF34">
    <property type="entry name" value="CYSTEINE DESULFURASE"/>
    <property type="match status" value="1"/>
</dbReference>
<evidence type="ECO:0000256" key="5">
    <source>
        <dbReference type="ARBA" id="ARBA00022898"/>
    </source>
</evidence>
<evidence type="ECO:0000256" key="2">
    <source>
        <dbReference type="ARBA" id="ARBA00006490"/>
    </source>
</evidence>
<dbReference type="SUPFAM" id="SSF53383">
    <property type="entry name" value="PLP-dependent transferases"/>
    <property type="match status" value="1"/>
</dbReference>
<dbReference type="InterPro" id="IPR015422">
    <property type="entry name" value="PyrdxlP-dep_Trfase_small"/>
</dbReference>
<evidence type="ECO:0000256" key="7">
    <source>
        <dbReference type="ARBA" id="ARBA00023014"/>
    </source>
</evidence>
<dbReference type="Gene3D" id="1.10.260.50">
    <property type="match status" value="1"/>
</dbReference>
<dbReference type="AlphaFoldDB" id="A0A0B4C510"/>
<evidence type="ECO:0000313" key="11">
    <source>
        <dbReference type="Proteomes" id="UP000031202"/>
    </source>
</evidence>
<proteinExistence type="inferred from homology"/>
<dbReference type="RefSeq" id="WP_039416861.1">
    <property type="nucleotide sequence ID" value="NZ_JWSZ01000020.1"/>
</dbReference>
<evidence type="ECO:0000256" key="6">
    <source>
        <dbReference type="ARBA" id="ARBA00023004"/>
    </source>
</evidence>
<protein>
    <submittedName>
        <fullName evidence="10">Cysteine desulfurase</fullName>
    </submittedName>
</protein>
<evidence type="ECO:0000256" key="3">
    <source>
        <dbReference type="ARBA" id="ARBA00022679"/>
    </source>
</evidence>
<dbReference type="InterPro" id="IPR015424">
    <property type="entry name" value="PyrdxlP-dep_Trfase"/>
</dbReference>
<dbReference type="InterPro" id="IPR000192">
    <property type="entry name" value="Aminotrans_V_dom"/>
</dbReference>
<dbReference type="InterPro" id="IPR016454">
    <property type="entry name" value="Cysteine_dSase"/>
</dbReference>
<keyword evidence="4" id="KW-0479">Metal-binding</keyword>
<keyword evidence="7" id="KW-0411">Iron-sulfur</keyword>
<evidence type="ECO:0000313" key="10">
    <source>
        <dbReference type="EMBL" id="KIC56134.1"/>
    </source>
</evidence>
<dbReference type="EMBL" id="JWSZ01000020">
    <property type="protein sequence ID" value="KIC56134.1"/>
    <property type="molecule type" value="Genomic_DNA"/>
</dbReference>
<keyword evidence="5" id="KW-0663">Pyridoxal phosphate</keyword>
<comment type="caution">
    <text evidence="10">The sequence shown here is derived from an EMBL/GenBank/DDBJ whole genome shotgun (WGS) entry which is preliminary data.</text>
</comment>
<feature type="domain" description="Aminotransferase class V" evidence="9">
    <location>
        <begin position="3"/>
        <end position="374"/>
    </location>
</feature>
<dbReference type="Gene3D" id="3.40.640.10">
    <property type="entry name" value="Type I PLP-dependent aspartate aminotransferase-like (Major domain)"/>
    <property type="match status" value="1"/>
</dbReference>
<evidence type="ECO:0000256" key="4">
    <source>
        <dbReference type="ARBA" id="ARBA00022723"/>
    </source>
</evidence>
<dbReference type="InterPro" id="IPR015421">
    <property type="entry name" value="PyrdxlP-dep_Trfase_major"/>
</dbReference>
<dbReference type="GO" id="GO:0051536">
    <property type="term" value="F:iron-sulfur cluster binding"/>
    <property type="evidence" value="ECO:0007669"/>
    <property type="project" value="UniProtKB-KW"/>
</dbReference>
<dbReference type="GO" id="GO:0046872">
    <property type="term" value="F:metal ion binding"/>
    <property type="evidence" value="ECO:0007669"/>
    <property type="project" value="UniProtKB-KW"/>
</dbReference>
<keyword evidence="6" id="KW-0408">Iron</keyword>
<keyword evidence="3" id="KW-0808">Transferase</keyword>
<comment type="cofactor">
    <cofactor evidence="1">
        <name>pyridoxal 5'-phosphate</name>
        <dbReference type="ChEBI" id="CHEBI:597326"/>
    </cofactor>
</comment>
<dbReference type="Pfam" id="PF00266">
    <property type="entry name" value="Aminotran_5"/>
    <property type="match status" value="1"/>
</dbReference>
<sequence>MSIYLDHAASAPLRDSARVAWMAAATLTGNASSVHGAGQAARRLLEESRERIAAVLGCDPIEVVLTSGGTEGINLALKGLWWSKPDDRDAVVLPDGEHHASVDTVDWLRLRGARVRAVALDSVGHIPLDRFRTALNAPDPAALATALVANNEVGTVQDAAQLAASAAAADVPLHLDAVAAMGHLPVSFSTWRGDAPPGAGLVTLSISGHKVGAPVGTGAVVVSRHARIAALLHGGGQQRGLRSGTPDIAGAAALAVALEDAETERVSEQTRLAALGDRLLSGIRAAIPQAELLGDARDRLAGNVHVHLPGAMGETLLFLLDQEGISVSTGSACQAGVAEPSHVVLALGRDEAVARSVLRITLGRTTAPSDVDALIAALPLAYARATSAARPRGLGAAGVQPS</sequence>
<gene>
    <name evidence="10" type="ORF">RM52_13460</name>
</gene>
<dbReference type="PANTHER" id="PTHR11601">
    <property type="entry name" value="CYSTEINE DESULFURYLASE FAMILY MEMBER"/>
    <property type="match status" value="1"/>
</dbReference>
<reference evidence="10 11" key="1">
    <citation type="submission" date="2014-12" db="EMBL/GenBank/DDBJ databases">
        <title>Genome sequencing of Microbacterium hominis TPW29.</title>
        <authorList>
            <person name="Tan P.W."/>
            <person name="Chan K.-G."/>
        </authorList>
    </citation>
    <scope>NUCLEOTIDE SEQUENCE [LARGE SCALE GENOMIC DNA]</scope>
    <source>
        <strain evidence="10 11">TPW29</strain>
    </source>
</reference>
<organism evidence="10 11">
    <name type="scientific">Microbacterium hominis</name>
    <dbReference type="NCBI Taxonomy" id="162426"/>
    <lineage>
        <taxon>Bacteria</taxon>
        <taxon>Bacillati</taxon>
        <taxon>Actinomycetota</taxon>
        <taxon>Actinomycetes</taxon>
        <taxon>Micrococcales</taxon>
        <taxon>Microbacteriaceae</taxon>
        <taxon>Microbacterium</taxon>
    </lineage>
</organism>
<dbReference type="Gene3D" id="3.90.1150.10">
    <property type="entry name" value="Aspartate Aminotransferase, domain 1"/>
    <property type="match status" value="1"/>
</dbReference>
<name>A0A0B4C510_9MICO</name>
<evidence type="ECO:0000256" key="1">
    <source>
        <dbReference type="ARBA" id="ARBA00001933"/>
    </source>
</evidence>
<dbReference type="PIRSF" id="PIRSF005572">
    <property type="entry name" value="NifS"/>
    <property type="match status" value="1"/>
</dbReference>
<dbReference type="GO" id="GO:0031071">
    <property type="term" value="F:cysteine desulfurase activity"/>
    <property type="evidence" value="ECO:0007669"/>
    <property type="project" value="UniProtKB-EC"/>
</dbReference>
<evidence type="ECO:0000259" key="9">
    <source>
        <dbReference type="Pfam" id="PF00266"/>
    </source>
</evidence>
<accession>A0A0B4C510</accession>
<comment type="catalytic activity">
    <reaction evidence="8">
        <text>(sulfur carrier)-H + L-cysteine = (sulfur carrier)-SH + L-alanine</text>
        <dbReference type="Rhea" id="RHEA:43892"/>
        <dbReference type="Rhea" id="RHEA-COMP:14737"/>
        <dbReference type="Rhea" id="RHEA-COMP:14739"/>
        <dbReference type="ChEBI" id="CHEBI:29917"/>
        <dbReference type="ChEBI" id="CHEBI:35235"/>
        <dbReference type="ChEBI" id="CHEBI:57972"/>
        <dbReference type="ChEBI" id="CHEBI:64428"/>
        <dbReference type="EC" id="2.8.1.7"/>
    </reaction>
</comment>
<dbReference type="Proteomes" id="UP000031202">
    <property type="component" value="Unassembled WGS sequence"/>
</dbReference>
<evidence type="ECO:0000256" key="8">
    <source>
        <dbReference type="ARBA" id="ARBA00050776"/>
    </source>
</evidence>